<dbReference type="PANTHER" id="PTHR43283:SF3">
    <property type="entry name" value="BETA-LACTAMASE FAMILY PROTEIN (AFU_ORTHOLOGUE AFUA_5G07500)"/>
    <property type="match status" value="1"/>
</dbReference>
<feature type="domain" description="Beta-lactamase-related" evidence="1">
    <location>
        <begin position="23"/>
        <end position="378"/>
    </location>
</feature>
<protein>
    <recommendedName>
        <fullName evidence="1">Beta-lactamase-related domain-containing protein</fullName>
    </recommendedName>
</protein>
<dbReference type="AlphaFoldDB" id="A0A381NBH1"/>
<dbReference type="EMBL" id="UINC01000244">
    <property type="protein sequence ID" value="SUZ51867.1"/>
    <property type="molecule type" value="Genomic_DNA"/>
</dbReference>
<name>A0A381NBH1_9ZZZZ</name>
<accession>A0A381NBH1</accession>
<gene>
    <name evidence="2" type="ORF">METZ01_LOCUS4721</name>
</gene>
<dbReference type="InterPro" id="IPR001466">
    <property type="entry name" value="Beta-lactam-related"/>
</dbReference>
<dbReference type="PANTHER" id="PTHR43283">
    <property type="entry name" value="BETA-LACTAMASE-RELATED"/>
    <property type="match status" value="1"/>
</dbReference>
<evidence type="ECO:0000259" key="1">
    <source>
        <dbReference type="Pfam" id="PF00144"/>
    </source>
</evidence>
<sequence>MKAVDSDYDFSEVHASLDKYVEDDLLAMAAAVVLDGKAVVDFHMVGHQDREAECAIQADSIYRIYSSTKLITSCAAMMLWEEDAFRLDDPLHTYLPELGSLKVLKDGAGDASLVEPVAVEPTIRQLMSHNAGFSYGLFAESVVDPLYNEAGVSAPTSTLEDMVRKLADIPLAYQPGQRWQYSVSADVLARLIEVLSGQRFSEFLSRRIFEPLGMTDTGFHVPAEKHDRFCANYAPVNVLDPMQPGLNVVPDLLLGGYLEPKAMESGGGGLVSTIVDYTRFIQMIVGGGMLDDVRLLNSETLEMMRTNQLPQDVGVQLPNWFMPDTVFGLGFAIKTAPRPGEGNAAVGEYHWGGLAGTHSWMSPASGITGIVFTQRLPGFWHPFSHDFKRLVYQATAQ</sequence>
<reference evidence="2" key="1">
    <citation type="submission" date="2018-05" db="EMBL/GenBank/DDBJ databases">
        <authorList>
            <person name="Lanie J.A."/>
            <person name="Ng W.-L."/>
            <person name="Kazmierczak K.M."/>
            <person name="Andrzejewski T.M."/>
            <person name="Davidsen T.M."/>
            <person name="Wayne K.J."/>
            <person name="Tettelin H."/>
            <person name="Glass J.I."/>
            <person name="Rusch D."/>
            <person name="Podicherti R."/>
            <person name="Tsui H.-C.T."/>
            <person name="Winkler M.E."/>
        </authorList>
    </citation>
    <scope>NUCLEOTIDE SEQUENCE</scope>
</reference>
<dbReference type="Pfam" id="PF00144">
    <property type="entry name" value="Beta-lactamase"/>
    <property type="match status" value="1"/>
</dbReference>
<dbReference type="Gene3D" id="3.40.710.10">
    <property type="entry name" value="DD-peptidase/beta-lactamase superfamily"/>
    <property type="match status" value="1"/>
</dbReference>
<organism evidence="2">
    <name type="scientific">marine metagenome</name>
    <dbReference type="NCBI Taxonomy" id="408172"/>
    <lineage>
        <taxon>unclassified sequences</taxon>
        <taxon>metagenomes</taxon>
        <taxon>ecological metagenomes</taxon>
    </lineage>
</organism>
<dbReference type="InterPro" id="IPR012338">
    <property type="entry name" value="Beta-lactam/transpept-like"/>
</dbReference>
<dbReference type="SUPFAM" id="SSF56601">
    <property type="entry name" value="beta-lactamase/transpeptidase-like"/>
    <property type="match status" value="1"/>
</dbReference>
<dbReference type="InterPro" id="IPR050789">
    <property type="entry name" value="Diverse_Enzym_Activities"/>
</dbReference>
<proteinExistence type="predicted"/>
<evidence type="ECO:0000313" key="2">
    <source>
        <dbReference type="EMBL" id="SUZ51867.1"/>
    </source>
</evidence>